<gene>
    <name evidence="2" type="ORF">J2Z44_000597</name>
</gene>
<dbReference type="Proteomes" id="UP001519308">
    <property type="component" value="Unassembled WGS sequence"/>
</dbReference>
<reference evidence="2 3" key="1">
    <citation type="submission" date="2021-03" db="EMBL/GenBank/DDBJ databases">
        <title>Genomic Encyclopedia of Type Strains, Phase IV (KMG-IV): sequencing the most valuable type-strain genomes for metagenomic binning, comparative biology and taxonomic classification.</title>
        <authorList>
            <person name="Goeker M."/>
        </authorList>
    </citation>
    <scope>NUCLEOTIDE SEQUENCE [LARGE SCALE GENOMIC DNA]</scope>
    <source>
        <strain evidence="2 3">DSM 28650</strain>
    </source>
</reference>
<sequence>MIMKKLYKKIIVDIGLILITMITSYIYLIISKHSM</sequence>
<proteinExistence type="predicted"/>
<evidence type="ECO:0000313" key="3">
    <source>
        <dbReference type="Proteomes" id="UP001519308"/>
    </source>
</evidence>
<evidence type="ECO:0000256" key="1">
    <source>
        <dbReference type="SAM" id="Phobius"/>
    </source>
</evidence>
<dbReference type="EMBL" id="JAGGLL010000003">
    <property type="protein sequence ID" value="MBP2020813.1"/>
    <property type="molecule type" value="Genomic_DNA"/>
</dbReference>
<keyword evidence="3" id="KW-1185">Reference proteome</keyword>
<keyword evidence="1" id="KW-0812">Transmembrane</keyword>
<feature type="transmembrane region" description="Helical" evidence="1">
    <location>
        <begin position="12"/>
        <end position="30"/>
    </location>
</feature>
<name>A0ABS4JZ62_9CLOT</name>
<protein>
    <submittedName>
        <fullName evidence="2">Uncharacterized protein</fullName>
    </submittedName>
</protein>
<keyword evidence="1" id="KW-1133">Transmembrane helix</keyword>
<comment type="caution">
    <text evidence="2">The sequence shown here is derived from an EMBL/GenBank/DDBJ whole genome shotgun (WGS) entry which is preliminary data.</text>
</comment>
<evidence type="ECO:0000313" key="2">
    <source>
        <dbReference type="EMBL" id="MBP2020813.1"/>
    </source>
</evidence>
<organism evidence="2 3">
    <name type="scientific">Clostridium punense</name>
    <dbReference type="NCBI Taxonomy" id="1054297"/>
    <lineage>
        <taxon>Bacteria</taxon>
        <taxon>Bacillati</taxon>
        <taxon>Bacillota</taxon>
        <taxon>Clostridia</taxon>
        <taxon>Eubacteriales</taxon>
        <taxon>Clostridiaceae</taxon>
        <taxon>Clostridium</taxon>
    </lineage>
</organism>
<keyword evidence="1" id="KW-0472">Membrane</keyword>
<accession>A0ABS4JZ62</accession>